<dbReference type="AlphaFoldDB" id="A0A183AYH3"/>
<name>A0A183AYH3_9TREM</name>
<gene>
    <name evidence="1" type="ORF">ECPE_LOCUS12008</name>
</gene>
<evidence type="ECO:0000313" key="3">
    <source>
        <dbReference type="WBParaSite" id="ECPE_0001204301-mRNA-1"/>
    </source>
</evidence>
<dbReference type="PANTHER" id="PTHR47331">
    <property type="entry name" value="PHD-TYPE DOMAIN-CONTAINING PROTEIN"/>
    <property type="match status" value="1"/>
</dbReference>
<keyword evidence="2" id="KW-1185">Reference proteome</keyword>
<protein>
    <submittedName>
        <fullName evidence="3">DDE-1 domain-containing protein</fullName>
    </submittedName>
</protein>
<evidence type="ECO:0000313" key="1">
    <source>
        <dbReference type="EMBL" id="VDP89225.1"/>
    </source>
</evidence>
<evidence type="ECO:0000313" key="2">
    <source>
        <dbReference type="Proteomes" id="UP000272942"/>
    </source>
</evidence>
<reference evidence="3" key="1">
    <citation type="submission" date="2016-06" db="UniProtKB">
        <authorList>
            <consortium name="WormBaseParasite"/>
        </authorList>
    </citation>
    <scope>IDENTIFICATION</scope>
</reference>
<dbReference type="OrthoDB" id="5986101at2759"/>
<dbReference type="EMBL" id="UZAN01051976">
    <property type="protein sequence ID" value="VDP89225.1"/>
    <property type="molecule type" value="Genomic_DNA"/>
</dbReference>
<dbReference type="Proteomes" id="UP000272942">
    <property type="component" value="Unassembled WGS sequence"/>
</dbReference>
<reference evidence="1 2" key="2">
    <citation type="submission" date="2018-11" db="EMBL/GenBank/DDBJ databases">
        <authorList>
            <consortium name="Pathogen Informatics"/>
        </authorList>
    </citation>
    <scope>NUCLEOTIDE SEQUENCE [LARGE SCALE GENOMIC DNA]</scope>
    <source>
        <strain evidence="1 2">Egypt</strain>
    </source>
</reference>
<sequence>MLHADLPKKDIQKFQGDPSKYWSFMRCFSPSMDYLPMDDDAKLVHHIQFCEGPAKEAIEELVILDGQVGYRKAKETLKKRFGQNHIIARALITDGAPIHINDNLSLMPMTQQMRVCEATLTQSNYESDMNANRTLTILPLPPDPLLSGILPAECL</sequence>
<organism evidence="3">
    <name type="scientific">Echinostoma caproni</name>
    <dbReference type="NCBI Taxonomy" id="27848"/>
    <lineage>
        <taxon>Eukaryota</taxon>
        <taxon>Metazoa</taxon>
        <taxon>Spiralia</taxon>
        <taxon>Lophotrochozoa</taxon>
        <taxon>Platyhelminthes</taxon>
        <taxon>Trematoda</taxon>
        <taxon>Digenea</taxon>
        <taxon>Plagiorchiida</taxon>
        <taxon>Echinostomata</taxon>
        <taxon>Echinostomatoidea</taxon>
        <taxon>Echinostomatidae</taxon>
        <taxon>Echinostoma</taxon>
    </lineage>
</organism>
<dbReference type="WBParaSite" id="ECPE_0001204301-mRNA-1">
    <property type="protein sequence ID" value="ECPE_0001204301-mRNA-1"/>
    <property type="gene ID" value="ECPE_0001204301"/>
</dbReference>
<accession>A0A183AYH3</accession>
<proteinExistence type="predicted"/>